<sequence>MTGIDDEKATLWEFLAYQRACVLAILAGLDEGQLHKAVLPSGWSPLGLVEHLGHAERHWFQDVVTGSAAPLPWPDDDAPPLTTPRPAPMVFDFYRDQCRIADEIIAATPLTAAPVGRHEDEWLAAQTTDLRRIMLHMIEETARHAGHLDAVRELIDGRTGLGPR</sequence>
<dbReference type="Gene3D" id="1.20.120.450">
    <property type="entry name" value="dinb family like domain"/>
    <property type="match status" value="1"/>
</dbReference>
<protein>
    <submittedName>
        <fullName evidence="1">DinB family protein</fullName>
    </submittedName>
</protein>
<proteinExistence type="predicted"/>
<dbReference type="InterPro" id="IPR034660">
    <property type="entry name" value="DinB/YfiT-like"/>
</dbReference>
<dbReference type="Pfam" id="PF04978">
    <property type="entry name" value="MST"/>
    <property type="match status" value="1"/>
</dbReference>
<dbReference type="RefSeq" id="WP_196417583.1">
    <property type="nucleotide sequence ID" value="NZ_JADQTO010000017.1"/>
</dbReference>
<dbReference type="InterPro" id="IPR007061">
    <property type="entry name" value="MST-like"/>
</dbReference>
<name>A0A931FZL0_9ACTN</name>
<evidence type="ECO:0000313" key="2">
    <source>
        <dbReference type="Proteomes" id="UP000598146"/>
    </source>
</evidence>
<reference evidence="1" key="1">
    <citation type="submission" date="2020-11" db="EMBL/GenBank/DDBJ databases">
        <title>Isolation and identification of active actinomycetes.</title>
        <authorList>
            <person name="Sun X."/>
        </authorList>
    </citation>
    <scope>NUCLEOTIDE SEQUENCE</scope>
    <source>
        <strain evidence="1">NEAU-A11</strain>
    </source>
</reference>
<dbReference type="Proteomes" id="UP000598146">
    <property type="component" value="Unassembled WGS sequence"/>
</dbReference>
<organism evidence="1 2">
    <name type="scientific">Actinoplanes aureus</name>
    <dbReference type="NCBI Taxonomy" id="2792083"/>
    <lineage>
        <taxon>Bacteria</taxon>
        <taxon>Bacillati</taxon>
        <taxon>Actinomycetota</taxon>
        <taxon>Actinomycetes</taxon>
        <taxon>Micromonosporales</taxon>
        <taxon>Micromonosporaceae</taxon>
        <taxon>Actinoplanes</taxon>
    </lineage>
</organism>
<dbReference type="SUPFAM" id="SSF109854">
    <property type="entry name" value="DinB/YfiT-like putative metalloenzymes"/>
    <property type="match status" value="1"/>
</dbReference>
<comment type="caution">
    <text evidence="1">The sequence shown here is derived from an EMBL/GenBank/DDBJ whole genome shotgun (WGS) entry which is preliminary data.</text>
</comment>
<dbReference type="AlphaFoldDB" id="A0A931FZL0"/>
<dbReference type="EMBL" id="JADQTO010000017">
    <property type="protein sequence ID" value="MBG0565798.1"/>
    <property type="molecule type" value="Genomic_DNA"/>
</dbReference>
<evidence type="ECO:0000313" key="1">
    <source>
        <dbReference type="EMBL" id="MBG0565798.1"/>
    </source>
</evidence>
<keyword evidence="2" id="KW-1185">Reference proteome</keyword>
<accession>A0A931FZL0</accession>
<gene>
    <name evidence="1" type="ORF">I4J89_30545</name>
</gene>